<reference evidence="2 3" key="1">
    <citation type="submission" date="2019-03" db="EMBL/GenBank/DDBJ databases">
        <title>Genomic Encyclopedia of Type Strains, Phase IV (KMG-IV): sequencing the most valuable type-strain genomes for metagenomic binning, comparative biology and taxonomic classification.</title>
        <authorList>
            <person name="Goeker M."/>
        </authorList>
    </citation>
    <scope>NUCLEOTIDE SEQUENCE [LARGE SCALE GENOMIC DNA]</scope>
    <source>
        <strain evidence="2 3">DSM 100309</strain>
    </source>
</reference>
<evidence type="ECO:0000313" key="3">
    <source>
        <dbReference type="Proteomes" id="UP000295367"/>
    </source>
</evidence>
<feature type="transmembrane region" description="Helical" evidence="1">
    <location>
        <begin position="32"/>
        <end position="53"/>
    </location>
</feature>
<dbReference type="OrthoDB" id="7871526at2"/>
<dbReference type="EMBL" id="SMCO01000003">
    <property type="protein sequence ID" value="TCV89057.1"/>
    <property type="molecule type" value="Genomic_DNA"/>
</dbReference>
<sequence length="61" mass="7032">MKLWHKILITMIAMLITSYLAGRLWFNIFDFIIPSYIAGMVGGLAAIPVWELMRKISSKYP</sequence>
<keyword evidence="1" id="KW-0812">Transmembrane</keyword>
<accession>A0A4R3YAM7</accession>
<name>A0A4R3YAM7_9PROT</name>
<dbReference type="AlphaFoldDB" id="A0A4R3YAM7"/>
<comment type="caution">
    <text evidence="2">The sequence shown here is derived from an EMBL/GenBank/DDBJ whole genome shotgun (WGS) entry which is preliminary data.</text>
</comment>
<keyword evidence="1" id="KW-0472">Membrane</keyword>
<evidence type="ECO:0000256" key="1">
    <source>
        <dbReference type="SAM" id="Phobius"/>
    </source>
</evidence>
<protein>
    <submittedName>
        <fullName evidence="2">Uncharacterized protein</fullName>
    </submittedName>
</protein>
<evidence type="ECO:0000313" key="2">
    <source>
        <dbReference type="EMBL" id="TCV89057.1"/>
    </source>
</evidence>
<organism evidence="2 3">
    <name type="scientific">Sulfurirhabdus autotrophica</name>
    <dbReference type="NCBI Taxonomy" id="1706046"/>
    <lineage>
        <taxon>Bacteria</taxon>
        <taxon>Pseudomonadati</taxon>
        <taxon>Pseudomonadota</taxon>
        <taxon>Betaproteobacteria</taxon>
        <taxon>Nitrosomonadales</taxon>
        <taxon>Sulfuricellaceae</taxon>
        <taxon>Sulfurirhabdus</taxon>
    </lineage>
</organism>
<proteinExistence type="predicted"/>
<dbReference type="Proteomes" id="UP000295367">
    <property type="component" value="Unassembled WGS sequence"/>
</dbReference>
<gene>
    <name evidence="2" type="ORF">EDC63_103129</name>
</gene>
<dbReference type="RefSeq" id="WP_124945914.1">
    <property type="nucleotide sequence ID" value="NZ_BHVT01000020.1"/>
</dbReference>
<feature type="transmembrane region" description="Helical" evidence="1">
    <location>
        <begin position="7"/>
        <end position="26"/>
    </location>
</feature>
<keyword evidence="1" id="KW-1133">Transmembrane helix</keyword>
<keyword evidence="3" id="KW-1185">Reference proteome</keyword>